<dbReference type="AlphaFoldDB" id="A0A6L5YFM3"/>
<dbReference type="InterPro" id="IPR002797">
    <property type="entry name" value="Polysacc_synth"/>
</dbReference>
<evidence type="ECO:0000256" key="6">
    <source>
        <dbReference type="SAM" id="Phobius"/>
    </source>
</evidence>
<dbReference type="Proteomes" id="UP000476055">
    <property type="component" value="Unassembled WGS sequence"/>
</dbReference>
<feature type="transmembrane region" description="Helical" evidence="6">
    <location>
        <begin position="128"/>
        <end position="147"/>
    </location>
</feature>
<keyword evidence="5 6" id="KW-0472">Membrane</keyword>
<feature type="transmembrane region" description="Helical" evidence="6">
    <location>
        <begin position="45"/>
        <end position="67"/>
    </location>
</feature>
<comment type="caution">
    <text evidence="7">The sequence shown here is derived from an EMBL/GenBank/DDBJ whole genome shotgun (WGS) entry which is preliminary data.</text>
</comment>
<dbReference type="RefSeq" id="WP_154495063.1">
    <property type="nucleotide sequence ID" value="NZ_VUMU01000002.1"/>
</dbReference>
<sequence>MKHAKRHPLIFGTIILTATGLITRVIGFFYRIYLSRLFGEEGMGIYQLLSPALSLSFSLTAAGYQTAISKYVAADSAKRPSGNLKPLLAGISITLPLSLVTNAILFFSADPIGIFLLKDHRTVPMLRILSFSVPFAALHACINGYFYGKKKAFVPALTQLLEQLARVSCVFLVTGADLAEGRTPSINAAVLGLTVGEIFSMLIALVCLYIHLYPDSSILSLQNICPSVPVYRDLLGMALPLTANRIVLNILQSIEAVSIPRKLLLYGYDTTTALSVYGVLTGMAMPMIFFPNALTGSVAVLLLPTISENHAKGDRGAVINATLRTVKYCSLMGACCLCCFLFLGDWMGTELFHSELAGHFIVTLGFICPFLYLDTTLSSILQGLGMAGRIFFSNVVCLLIRLLFVFFAIPVIGMQGYLWGILVSQLVLAGIYFFCLYHFFRKN</sequence>
<keyword evidence="4 6" id="KW-1133">Transmembrane helix</keyword>
<evidence type="ECO:0000256" key="2">
    <source>
        <dbReference type="ARBA" id="ARBA00022475"/>
    </source>
</evidence>
<evidence type="ECO:0000313" key="8">
    <source>
        <dbReference type="Proteomes" id="UP000476055"/>
    </source>
</evidence>
<feature type="transmembrane region" description="Helical" evidence="6">
    <location>
        <begin position="390"/>
        <end position="412"/>
    </location>
</feature>
<keyword evidence="2" id="KW-1003">Cell membrane</keyword>
<evidence type="ECO:0000256" key="5">
    <source>
        <dbReference type="ARBA" id="ARBA00023136"/>
    </source>
</evidence>
<gene>
    <name evidence="7" type="ORF">FYJ59_01990</name>
</gene>
<feature type="transmembrane region" description="Helical" evidence="6">
    <location>
        <begin position="325"/>
        <end position="344"/>
    </location>
</feature>
<organism evidence="7 8">
    <name type="scientific">Waltera intestinalis</name>
    <dbReference type="NCBI Taxonomy" id="2606635"/>
    <lineage>
        <taxon>Bacteria</taxon>
        <taxon>Bacillati</taxon>
        <taxon>Bacillota</taxon>
        <taxon>Clostridia</taxon>
        <taxon>Lachnospirales</taxon>
        <taxon>Lachnospiraceae</taxon>
        <taxon>Waltera</taxon>
    </lineage>
</organism>
<feature type="transmembrane region" description="Helical" evidence="6">
    <location>
        <begin position="188"/>
        <end position="214"/>
    </location>
</feature>
<feature type="transmembrane region" description="Helical" evidence="6">
    <location>
        <begin position="9"/>
        <end position="33"/>
    </location>
</feature>
<keyword evidence="3 6" id="KW-0812">Transmembrane</keyword>
<dbReference type="EMBL" id="VUMU01000002">
    <property type="protein sequence ID" value="MST57029.1"/>
    <property type="molecule type" value="Genomic_DNA"/>
</dbReference>
<dbReference type="PANTHER" id="PTHR30250:SF24">
    <property type="entry name" value="STAGE V SPORULATION PROTEIN B"/>
    <property type="match status" value="1"/>
</dbReference>
<dbReference type="PANTHER" id="PTHR30250">
    <property type="entry name" value="PST FAMILY PREDICTED COLANIC ACID TRANSPORTER"/>
    <property type="match status" value="1"/>
</dbReference>
<evidence type="ECO:0000256" key="4">
    <source>
        <dbReference type="ARBA" id="ARBA00022989"/>
    </source>
</evidence>
<evidence type="ECO:0000256" key="3">
    <source>
        <dbReference type="ARBA" id="ARBA00022692"/>
    </source>
</evidence>
<name>A0A6L5YFM3_9FIRM</name>
<feature type="transmembrane region" description="Helical" evidence="6">
    <location>
        <begin position="418"/>
        <end position="440"/>
    </location>
</feature>
<evidence type="ECO:0000256" key="1">
    <source>
        <dbReference type="ARBA" id="ARBA00004651"/>
    </source>
</evidence>
<dbReference type="InterPro" id="IPR024923">
    <property type="entry name" value="PG_synth_SpoVB"/>
</dbReference>
<dbReference type="Pfam" id="PF01943">
    <property type="entry name" value="Polysacc_synt"/>
    <property type="match status" value="1"/>
</dbReference>
<feature type="transmembrane region" description="Helical" evidence="6">
    <location>
        <begin position="87"/>
        <end position="108"/>
    </location>
</feature>
<dbReference type="GO" id="GO:0005886">
    <property type="term" value="C:plasma membrane"/>
    <property type="evidence" value="ECO:0007669"/>
    <property type="project" value="UniProtKB-SubCell"/>
</dbReference>
<protein>
    <submittedName>
        <fullName evidence="7">Polysaccharide biosynthesis protein</fullName>
    </submittedName>
</protein>
<dbReference type="InterPro" id="IPR050833">
    <property type="entry name" value="Poly_Biosynth_Transport"/>
</dbReference>
<keyword evidence="8" id="KW-1185">Reference proteome</keyword>
<proteinExistence type="predicted"/>
<dbReference type="PIRSF" id="PIRSF038958">
    <property type="entry name" value="PG_synth_SpoVB"/>
    <property type="match status" value="1"/>
</dbReference>
<dbReference type="CDD" id="cd13124">
    <property type="entry name" value="MATE_SpoVB_like"/>
    <property type="match status" value="1"/>
</dbReference>
<feature type="transmembrane region" description="Helical" evidence="6">
    <location>
        <begin position="286"/>
        <end position="304"/>
    </location>
</feature>
<feature type="transmembrane region" description="Helical" evidence="6">
    <location>
        <begin position="356"/>
        <end position="378"/>
    </location>
</feature>
<reference evidence="7 8" key="1">
    <citation type="submission" date="2019-08" db="EMBL/GenBank/DDBJ databases">
        <title>In-depth cultivation of the pig gut microbiome towards novel bacterial diversity and tailored functional studies.</title>
        <authorList>
            <person name="Wylensek D."/>
            <person name="Hitch T.C.A."/>
            <person name="Clavel T."/>
        </authorList>
    </citation>
    <scope>NUCLEOTIDE SEQUENCE [LARGE SCALE GENOMIC DNA]</scope>
    <source>
        <strain evidence="7 8">WCA3-601-WT-6H</strain>
    </source>
</reference>
<evidence type="ECO:0000313" key="7">
    <source>
        <dbReference type="EMBL" id="MST57029.1"/>
    </source>
</evidence>
<comment type="subcellular location">
    <subcellularLocation>
        <location evidence="1">Cell membrane</location>
        <topology evidence="1">Multi-pass membrane protein</topology>
    </subcellularLocation>
</comment>
<accession>A0A6L5YFM3</accession>